<dbReference type="SUPFAM" id="SSF51735">
    <property type="entry name" value="NAD(P)-binding Rossmann-fold domains"/>
    <property type="match status" value="1"/>
</dbReference>
<dbReference type="Pfam" id="PF22725">
    <property type="entry name" value="GFO_IDH_MocA_C3"/>
    <property type="match status" value="1"/>
</dbReference>
<reference evidence="4" key="1">
    <citation type="submission" date="2018-07" db="EMBL/GenBank/DDBJ databases">
        <authorList>
            <person name="Safronova V.I."/>
            <person name="Chirak E.R."/>
            <person name="Sazanova A.L."/>
        </authorList>
    </citation>
    <scope>NUCLEOTIDE SEQUENCE [LARGE SCALE GENOMIC DNA]</scope>
    <source>
        <strain evidence="4">RCAM04685</strain>
    </source>
</reference>
<evidence type="ECO:0000313" key="4">
    <source>
        <dbReference type="Proteomes" id="UP000255207"/>
    </source>
</evidence>
<proteinExistence type="predicted"/>
<feature type="domain" description="GFO/IDH/MocA-like oxidoreductase" evidence="2">
    <location>
        <begin position="134"/>
        <end position="248"/>
    </location>
</feature>
<dbReference type="Proteomes" id="UP000255207">
    <property type="component" value="Unassembled WGS sequence"/>
</dbReference>
<protein>
    <submittedName>
        <fullName evidence="3">Gfo/Idh/MocA family oxidoreductase</fullName>
    </submittedName>
</protein>
<feature type="domain" description="Gfo/Idh/MocA-like oxidoreductase N-terminal" evidence="1">
    <location>
        <begin position="6"/>
        <end position="123"/>
    </location>
</feature>
<dbReference type="Gene3D" id="3.40.50.720">
    <property type="entry name" value="NAD(P)-binding Rossmann-like Domain"/>
    <property type="match status" value="1"/>
</dbReference>
<dbReference type="PANTHER" id="PTHR43249">
    <property type="entry name" value="UDP-N-ACETYL-2-AMINO-2-DEOXY-D-GLUCURONATE OXIDASE"/>
    <property type="match status" value="1"/>
</dbReference>
<comment type="caution">
    <text evidence="3">The sequence shown here is derived from an EMBL/GenBank/DDBJ whole genome shotgun (WGS) entry which is preliminary data.</text>
</comment>
<dbReference type="EMBL" id="QQTP01000029">
    <property type="protein sequence ID" value="RDJ19725.1"/>
    <property type="molecule type" value="Genomic_DNA"/>
</dbReference>
<keyword evidence="4" id="KW-1185">Reference proteome</keyword>
<dbReference type="GO" id="GO:0000166">
    <property type="term" value="F:nucleotide binding"/>
    <property type="evidence" value="ECO:0007669"/>
    <property type="project" value="InterPro"/>
</dbReference>
<dbReference type="AlphaFoldDB" id="A0A370KXK2"/>
<dbReference type="InterPro" id="IPR052515">
    <property type="entry name" value="Gfo/Idh/MocA_Oxidoreductase"/>
</dbReference>
<evidence type="ECO:0000259" key="2">
    <source>
        <dbReference type="Pfam" id="PF22725"/>
    </source>
</evidence>
<evidence type="ECO:0000259" key="1">
    <source>
        <dbReference type="Pfam" id="PF01408"/>
    </source>
</evidence>
<dbReference type="Gene3D" id="3.30.360.10">
    <property type="entry name" value="Dihydrodipicolinate Reductase, domain 2"/>
    <property type="match status" value="1"/>
</dbReference>
<name>A0A370KXK2_9HYPH</name>
<evidence type="ECO:0000313" key="3">
    <source>
        <dbReference type="EMBL" id="RDJ19725.1"/>
    </source>
</evidence>
<dbReference type="PANTHER" id="PTHR43249:SF1">
    <property type="entry name" value="D-GLUCOSIDE 3-DEHYDROGENASE"/>
    <property type="match status" value="1"/>
</dbReference>
<dbReference type="RefSeq" id="WP_114832729.1">
    <property type="nucleotide sequence ID" value="NZ_QQTO01000039.1"/>
</dbReference>
<sequence>MSEVKSVAVVGCNIGRSHIAEGYAPRPERWRLAAVCDLNQERLDKVADEFSFESRTTSFDELLVRDDIDVIDLCTPPATHFELVTKALAAGKHVVCEKPLVGSLRDVDLMQEAEAGSGRILMPVFQYRYGDGAQKAKRIIDAGIAGKPYLGTVETHWKRTATYYEVPWRGKWETELGGVLMTHAIHIHDMLTYLMGPVSKLFARAVTRVNAIEVEDCVAASLEMASGALVASSATLGSQNEISRLRLCFENVTFESAGAAYSPGDDPWTILPANDAVAARIDALLADYQPVGRRFLGQMDAFHEALNGRGPVPVTVADARQALELATAFYHSAQTGADIALPIGPEHPKYASWRPNGH</sequence>
<dbReference type="OrthoDB" id="9781031at2"/>
<dbReference type="Pfam" id="PF01408">
    <property type="entry name" value="GFO_IDH_MocA"/>
    <property type="match status" value="1"/>
</dbReference>
<dbReference type="InterPro" id="IPR000683">
    <property type="entry name" value="Gfo/Idh/MocA-like_OxRdtase_N"/>
</dbReference>
<dbReference type="InterPro" id="IPR055170">
    <property type="entry name" value="GFO_IDH_MocA-like_dom"/>
</dbReference>
<dbReference type="InterPro" id="IPR036291">
    <property type="entry name" value="NAD(P)-bd_dom_sf"/>
</dbReference>
<accession>A0A370KXK2</accession>
<organism evidence="3 4">
    <name type="scientific">Bosea caraganae</name>
    <dbReference type="NCBI Taxonomy" id="2763117"/>
    <lineage>
        <taxon>Bacteria</taxon>
        <taxon>Pseudomonadati</taxon>
        <taxon>Pseudomonadota</taxon>
        <taxon>Alphaproteobacteria</taxon>
        <taxon>Hyphomicrobiales</taxon>
        <taxon>Boseaceae</taxon>
        <taxon>Bosea</taxon>
    </lineage>
</organism>
<dbReference type="SUPFAM" id="SSF55347">
    <property type="entry name" value="Glyceraldehyde-3-phosphate dehydrogenase-like, C-terminal domain"/>
    <property type="match status" value="1"/>
</dbReference>
<gene>
    <name evidence="3" type="ORF">DWE98_28185</name>
</gene>